<dbReference type="InterPro" id="IPR009080">
    <property type="entry name" value="tRNAsynth_Ia_anticodon-bd"/>
</dbReference>
<evidence type="ECO:0000256" key="7">
    <source>
        <dbReference type="ARBA" id="ARBA00022917"/>
    </source>
</evidence>
<comment type="function">
    <text evidence="11">Catalyzes the attachment of valine to tRNA(Val). As ValRS can inadvertently accommodate and process structurally similar amino acids such as threonine, to avoid such errors, it has a 'posttransfer' editing activity that hydrolyzes mischarged Thr-tRNA(Val) in a tRNA-dependent manner.</text>
</comment>
<dbReference type="NCBIfam" id="TIGR00422">
    <property type="entry name" value="valS"/>
    <property type="match status" value="1"/>
</dbReference>
<name>A0A7C2VQJ2_9CREN</name>
<sequence>MENNGSSNIIEEKRWDIKKENEIIERWKKENIGKFRKEDLGRKPTLVIDTPPPYPSGKWHVAGAAHYVHHDMIARFFRMIGYNVLLPFYADRNGLPVEVSVEKKTGINPHEVSSTPEGREKFLALCKKELDSVEEEMVKLLERLGCSYDYWKNGTDSEEYRKLTQATFRELWKKGLIYVAERPVNWCPRCKTTLSDAELEYKELETYLYYIKFKIRETNDYVTVATTRPELLSSCKALIYHPSDPRYSGLEGKTAISPIYEKELKIYKNENADPNFGTGLVMICSYGDEDDIKMFRELGLEPEIVVDRDGRLNEKAGFLKGMKTHEARTKIAEELEKRGLMVKKEKLMHKVPVCWRCGTPIEFIHVREYFLKQIEFKDKLLEAIDKMKFYPEMHKQKLIDWINSIKTDWPISRDRYYATEIPTWRCKKCNSILVPEDFKYYRPWKDEPPFEKCPVCGADKSYLEGEKKVFDTWFDSSISSLYITGYMKDNELYEKLKNDILRPQGYEIIRTWLYYSILRVYQLTGRPAFKYVRITGMGLDEKGEAMHKSKGNVIDPFPVIESYGADAFRFWAASAAKVGYDYRFNPNLLKTGLLFTTKLWNISRFISRFPDPGKEKAGKNTIDKAILEYTKMTLRKYISSFKEMDTYEPSNLVYSFTWDIFASNYIELVKQRAYNLNNEWSKEDQESAWATLHLVLRTILLMTAPIMPFISDEIWRLMKNCGSIHQASLTQEINAEEGINDKLTQIIDLMVKVNSDIWKYKKQNGLKFSDEIAKVVYIPQELKEAEKDLKALHKLKYISYEYPPPGEGAIKLDNIVYIEK</sequence>
<dbReference type="InterPro" id="IPR014729">
    <property type="entry name" value="Rossmann-like_a/b/a_fold"/>
</dbReference>
<dbReference type="GO" id="GO:0002161">
    <property type="term" value="F:aminoacyl-tRNA deacylase activity"/>
    <property type="evidence" value="ECO:0007669"/>
    <property type="project" value="InterPro"/>
</dbReference>
<proteinExistence type="inferred from homology"/>
<protein>
    <recommendedName>
        <fullName evidence="9 13">Valine--tRNA ligase</fullName>
        <ecNumber evidence="2 13">6.1.1.9</ecNumber>
    </recommendedName>
</protein>
<evidence type="ECO:0000256" key="5">
    <source>
        <dbReference type="ARBA" id="ARBA00022741"/>
    </source>
</evidence>
<dbReference type="CDD" id="cd07962">
    <property type="entry name" value="Anticodon_Ia_Val"/>
    <property type="match status" value="1"/>
</dbReference>
<dbReference type="GO" id="GO:0005829">
    <property type="term" value="C:cytosol"/>
    <property type="evidence" value="ECO:0007669"/>
    <property type="project" value="TreeGrafter"/>
</dbReference>
<dbReference type="Gene3D" id="3.40.50.620">
    <property type="entry name" value="HUPs"/>
    <property type="match status" value="2"/>
</dbReference>
<dbReference type="GO" id="GO:0005524">
    <property type="term" value="F:ATP binding"/>
    <property type="evidence" value="ECO:0007669"/>
    <property type="project" value="UniProtKB-KW"/>
</dbReference>
<dbReference type="GO" id="GO:0006438">
    <property type="term" value="P:valyl-tRNA aminoacylation"/>
    <property type="evidence" value="ECO:0007669"/>
    <property type="project" value="UniProtKB-UniRule"/>
</dbReference>
<evidence type="ECO:0000256" key="1">
    <source>
        <dbReference type="ARBA" id="ARBA00004496"/>
    </source>
</evidence>
<evidence type="ECO:0000256" key="12">
    <source>
        <dbReference type="ARBA" id="ARBA00061452"/>
    </source>
</evidence>
<evidence type="ECO:0000256" key="2">
    <source>
        <dbReference type="ARBA" id="ARBA00013169"/>
    </source>
</evidence>
<dbReference type="Proteomes" id="UP000886076">
    <property type="component" value="Unassembled WGS sequence"/>
</dbReference>
<evidence type="ECO:0000256" key="9">
    <source>
        <dbReference type="ARBA" id="ARBA00024407"/>
    </source>
</evidence>
<dbReference type="NCBIfam" id="NF009687">
    <property type="entry name" value="PRK13208.1"/>
    <property type="match status" value="1"/>
</dbReference>
<dbReference type="InterPro" id="IPR013155">
    <property type="entry name" value="M/V/L/I-tRNA-synth_anticd-bd"/>
</dbReference>
<dbReference type="GO" id="GO:0004832">
    <property type="term" value="F:valine-tRNA ligase activity"/>
    <property type="evidence" value="ECO:0007669"/>
    <property type="project" value="UniProtKB-UniRule"/>
</dbReference>
<keyword evidence="5" id="KW-0547">Nucleotide-binding</keyword>
<dbReference type="InterPro" id="IPR009008">
    <property type="entry name" value="Val/Leu/Ile-tRNA-synth_edit"/>
</dbReference>
<dbReference type="InterPro" id="IPR033705">
    <property type="entry name" value="Anticodon_Ia_Val"/>
</dbReference>
<evidence type="ECO:0000259" key="14">
    <source>
        <dbReference type="PROSITE" id="PS50903"/>
    </source>
</evidence>
<keyword evidence="3" id="KW-0963">Cytoplasm</keyword>
<dbReference type="RefSeq" id="WP_275060661.1">
    <property type="nucleotide sequence ID" value="NZ_DSFH01000039.1"/>
</dbReference>
<evidence type="ECO:0000256" key="10">
    <source>
        <dbReference type="ARBA" id="ARBA00047552"/>
    </source>
</evidence>
<dbReference type="PRINTS" id="PR00986">
    <property type="entry name" value="TRNASYNTHVAL"/>
</dbReference>
<keyword evidence="7" id="KW-0648">Protein biosynthesis</keyword>
<evidence type="ECO:0000313" key="15">
    <source>
        <dbReference type="EMBL" id="HEW63942.1"/>
    </source>
</evidence>
<keyword evidence="4 15" id="KW-0436">Ligase</keyword>
<dbReference type="PANTHER" id="PTHR11946">
    <property type="entry name" value="VALYL-TRNA SYNTHETASES"/>
    <property type="match status" value="1"/>
</dbReference>
<gene>
    <name evidence="15" type="ORF">ENO39_02645</name>
</gene>
<evidence type="ECO:0000256" key="4">
    <source>
        <dbReference type="ARBA" id="ARBA00022598"/>
    </source>
</evidence>
<dbReference type="SUPFAM" id="SSF52374">
    <property type="entry name" value="Nucleotidylyl transferase"/>
    <property type="match status" value="1"/>
</dbReference>
<reference evidence="15" key="1">
    <citation type="journal article" date="2020" name="mSystems">
        <title>Genome- and Community-Level Interaction Insights into Carbon Utilization and Element Cycling Functions of Hydrothermarchaeota in Hydrothermal Sediment.</title>
        <authorList>
            <person name="Zhou Z."/>
            <person name="Liu Y."/>
            <person name="Xu W."/>
            <person name="Pan J."/>
            <person name="Luo Z.H."/>
            <person name="Li M."/>
        </authorList>
    </citation>
    <scope>NUCLEOTIDE SEQUENCE [LARGE SCALE GENOMIC DNA]</scope>
    <source>
        <strain evidence="15">SpSt-1261</strain>
    </source>
</reference>
<comment type="similarity">
    <text evidence="12">Belongs to the class-I aminoacyl-tRNA synthetase family. ValS type 2 subfamily.</text>
</comment>
<dbReference type="Pfam" id="PF00133">
    <property type="entry name" value="tRNA-synt_1"/>
    <property type="match status" value="1"/>
</dbReference>
<dbReference type="SUPFAM" id="SSF50677">
    <property type="entry name" value="ValRS/IleRS/LeuRS editing domain"/>
    <property type="match status" value="1"/>
</dbReference>
<dbReference type="EC" id="6.1.1.9" evidence="2 13"/>
<evidence type="ECO:0000256" key="3">
    <source>
        <dbReference type="ARBA" id="ARBA00022490"/>
    </source>
</evidence>
<keyword evidence="6" id="KW-0067">ATP-binding</keyword>
<accession>A0A7C2VQJ2</accession>
<organism evidence="15">
    <name type="scientific">Fervidicoccus fontis</name>
    <dbReference type="NCBI Taxonomy" id="683846"/>
    <lineage>
        <taxon>Archaea</taxon>
        <taxon>Thermoproteota</taxon>
        <taxon>Thermoprotei</taxon>
        <taxon>Fervidicoccales</taxon>
        <taxon>Fervidicoccaceae</taxon>
        <taxon>Fervidicoccus</taxon>
    </lineage>
</organism>
<dbReference type="GO" id="GO:0005506">
    <property type="term" value="F:iron ion binding"/>
    <property type="evidence" value="ECO:0007669"/>
    <property type="project" value="InterPro"/>
</dbReference>
<comment type="caution">
    <text evidence="15">The sequence shown here is derived from an EMBL/GenBank/DDBJ whole genome shotgun (WGS) entry which is preliminary data.</text>
</comment>
<feature type="domain" description="Rubredoxin-like" evidence="14">
    <location>
        <begin position="421"/>
        <end position="473"/>
    </location>
</feature>
<keyword evidence="8" id="KW-0030">Aminoacyl-tRNA synthetase</keyword>
<dbReference type="PANTHER" id="PTHR11946:SF93">
    <property type="entry name" value="VALINE--TRNA LIGASE, CHLOROPLASTIC_MITOCHONDRIAL 2"/>
    <property type="match status" value="1"/>
</dbReference>
<evidence type="ECO:0000256" key="8">
    <source>
        <dbReference type="ARBA" id="ARBA00023146"/>
    </source>
</evidence>
<comment type="catalytic activity">
    <reaction evidence="10">
        <text>tRNA(Val) + L-valine + ATP = L-valyl-tRNA(Val) + AMP + diphosphate</text>
        <dbReference type="Rhea" id="RHEA:10704"/>
        <dbReference type="Rhea" id="RHEA-COMP:9672"/>
        <dbReference type="Rhea" id="RHEA-COMP:9708"/>
        <dbReference type="ChEBI" id="CHEBI:30616"/>
        <dbReference type="ChEBI" id="CHEBI:33019"/>
        <dbReference type="ChEBI" id="CHEBI:57762"/>
        <dbReference type="ChEBI" id="CHEBI:78442"/>
        <dbReference type="ChEBI" id="CHEBI:78537"/>
        <dbReference type="ChEBI" id="CHEBI:456215"/>
        <dbReference type="EC" id="6.1.1.9"/>
    </reaction>
</comment>
<dbReference type="Gene3D" id="1.10.730.10">
    <property type="entry name" value="Isoleucyl-tRNA Synthetase, Domain 1"/>
    <property type="match status" value="1"/>
</dbReference>
<dbReference type="EMBL" id="DSFH01000039">
    <property type="protein sequence ID" value="HEW63942.1"/>
    <property type="molecule type" value="Genomic_DNA"/>
</dbReference>
<dbReference type="InterPro" id="IPR024934">
    <property type="entry name" value="Rubredoxin-like_dom"/>
</dbReference>
<evidence type="ECO:0000256" key="11">
    <source>
        <dbReference type="ARBA" id="ARBA00055630"/>
    </source>
</evidence>
<dbReference type="InterPro" id="IPR002300">
    <property type="entry name" value="aa-tRNA-synth_Ia"/>
</dbReference>
<dbReference type="Pfam" id="PF08264">
    <property type="entry name" value="Anticodon_1"/>
    <property type="match status" value="1"/>
</dbReference>
<dbReference type="FunFam" id="3.40.50.620:FF:000192">
    <property type="entry name" value="Valine--tRNA ligase"/>
    <property type="match status" value="1"/>
</dbReference>
<dbReference type="InterPro" id="IPR002303">
    <property type="entry name" value="Valyl-tRNA_ligase"/>
</dbReference>
<dbReference type="AlphaFoldDB" id="A0A7C2VQJ2"/>
<evidence type="ECO:0000256" key="6">
    <source>
        <dbReference type="ARBA" id="ARBA00022840"/>
    </source>
</evidence>
<dbReference type="PROSITE" id="PS50903">
    <property type="entry name" value="RUBREDOXIN_LIKE"/>
    <property type="match status" value="1"/>
</dbReference>
<evidence type="ECO:0000256" key="13">
    <source>
        <dbReference type="NCBIfam" id="TIGR00422"/>
    </source>
</evidence>
<comment type="subcellular location">
    <subcellularLocation>
        <location evidence="1">Cytoplasm</location>
    </subcellularLocation>
</comment>
<dbReference type="SUPFAM" id="SSF47323">
    <property type="entry name" value="Anticodon-binding domain of a subclass of class I aminoacyl-tRNA synthetases"/>
    <property type="match status" value="1"/>
</dbReference>